<sequence length="392" mass="46461">MAIIEKLYYKYKKKASIEEQFPLHIDENEDVPDIAKYNTYRVMPVVRWSPWNRDYMFPSVESYRSFQRRELAKKKVKPNFTAIRRKMRHSSAEEDVVDYSGRQDYDSDLLLDEGLGIPLFESVYQKSIYSLQNTPFLVIYKFVILPSDESAPFLEYEVIEENQKQRLYRIPFCTIHRIKQKRNRHKYLMYFTDLSVCHSVEIDTKYIPSETVWANYKGKIDEQRQFTWDIRSVPFYRGKLTIDVKDIKPLPENNSTPSSDIEVVSMDLPKTSSGAKTGYESENDDEYGLSNEEEDEPMFSNSQIPQNTLLEPKEEHNFEGKLCGYYTKMFESGYFKKILREVDLVIGEWNNNDTLSIDNVPEYSQLFACQTMLIKYLHHIKFENDQNRTRVC</sequence>
<evidence type="ECO:0000313" key="2">
    <source>
        <dbReference type="EMBL" id="KAL3229754.1"/>
    </source>
</evidence>
<accession>A0ABR4NP35</accession>
<dbReference type="Proteomes" id="UP001623330">
    <property type="component" value="Unassembled WGS sequence"/>
</dbReference>
<evidence type="ECO:0000256" key="1">
    <source>
        <dbReference type="SAM" id="MobiDB-lite"/>
    </source>
</evidence>
<organism evidence="2 3">
    <name type="scientific">Nakaseomyces bracarensis</name>
    <dbReference type="NCBI Taxonomy" id="273131"/>
    <lineage>
        <taxon>Eukaryota</taxon>
        <taxon>Fungi</taxon>
        <taxon>Dikarya</taxon>
        <taxon>Ascomycota</taxon>
        <taxon>Saccharomycotina</taxon>
        <taxon>Saccharomycetes</taxon>
        <taxon>Saccharomycetales</taxon>
        <taxon>Saccharomycetaceae</taxon>
        <taxon>Nakaseomyces</taxon>
    </lineage>
</organism>
<reference evidence="2 3" key="1">
    <citation type="submission" date="2024-05" db="EMBL/GenBank/DDBJ databases">
        <title>Long read based assembly of the Candida bracarensis genome reveals expanded adhesin content.</title>
        <authorList>
            <person name="Marcet-Houben M."/>
            <person name="Ksiezopolska E."/>
            <person name="Gabaldon T."/>
        </authorList>
    </citation>
    <scope>NUCLEOTIDE SEQUENCE [LARGE SCALE GENOMIC DNA]</scope>
    <source>
        <strain evidence="2 3">CBM6</strain>
    </source>
</reference>
<evidence type="ECO:0000313" key="3">
    <source>
        <dbReference type="Proteomes" id="UP001623330"/>
    </source>
</evidence>
<keyword evidence="3" id="KW-1185">Reference proteome</keyword>
<comment type="caution">
    <text evidence="2">The sequence shown here is derived from an EMBL/GenBank/DDBJ whole genome shotgun (WGS) entry which is preliminary data.</text>
</comment>
<proteinExistence type="predicted"/>
<feature type="region of interest" description="Disordered" evidence="1">
    <location>
        <begin position="272"/>
        <end position="300"/>
    </location>
</feature>
<gene>
    <name evidence="2" type="ORF">RNJ44_01890</name>
</gene>
<name>A0ABR4NP35_9SACH</name>
<feature type="compositionally biased region" description="Acidic residues" evidence="1">
    <location>
        <begin position="281"/>
        <end position="297"/>
    </location>
</feature>
<protein>
    <submittedName>
        <fullName evidence="2">Uncharacterized protein</fullName>
    </submittedName>
</protein>
<dbReference type="EMBL" id="JBEVYD010000011">
    <property type="protein sequence ID" value="KAL3229754.1"/>
    <property type="molecule type" value="Genomic_DNA"/>
</dbReference>